<keyword evidence="4" id="KW-1185">Reference proteome</keyword>
<protein>
    <submittedName>
        <fullName evidence="3">Alkaline shock response membrane anchor protein AmaP</fullName>
    </submittedName>
</protein>
<evidence type="ECO:0000259" key="2">
    <source>
        <dbReference type="Pfam" id="PF19803"/>
    </source>
</evidence>
<evidence type="ECO:0000313" key="3">
    <source>
        <dbReference type="EMBL" id="MCS7478518.1"/>
    </source>
</evidence>
<gene>
    <name evidence="3" type="ORF">NZH93_16785</name>
</gene>
<accession>A0A9X2VKU9</accession>
<name>A0A9X2VKU9_9PSEU</name>
<keyword evidence="1" id="KW-0812">Transmembrane</keyword>
<dbReference type="AlphaFoldDB" id="A0A9X2VKU9"/>
<feature type="transmembrane region" description="Helical" evidence="1">
    <location>
        <begin position="59"/>
        <end position="79"/>
    </location>
</feature>
<keyword evidence="1" id="KW-1133">Transmembrane helix</keyword>
<reference evidence="3" key="1">
    <citation type="submission" date="2022-08" db="EMBL/GenBank/DDBJ databases">
        <authorList>
            <person name="Tistechok S."/>
            <person name="Samborskyy M."/>
            <person name="Roman I."/>
        </authorList>
    </citation>
    <scope>NUCLEOTIDE SEQUENCE</scope>
    <source>
        <strain evidence="3">DSM 103496</strain>
    </source>
</reference>
<comment type="caution">
    <text evidence="3">The sequence shown here is derived from an EMBL/GenBank/DDBJ whole genome shotgun (WGS) entry which is preliminary data.</text>
</comment>
<proteinExistence type="predicted"/>
<keyword evidence="1" id="KW-0472">Membrane</keyword>
<evidence type="ECO:0000313" key="4">
    <source>
        <dbReference type="Proteomes" id="UP001141259"/>
    </source>
</evidence>
<dbReference type="RefSeq" id="WP_259624026.1">
    <property type="nucleotide sequence ID" value="NZ_JANYMP010000007.1"/>
</dbReference>
<dbReference type="InterPro" id="IPR046253">
    <property type="entry name" value="DUF6286"/>
</dbReference>
<dbReference type="Proteomes" id="UP001141259">
    <property type="component" value="Unassembled WGS sequence"/>
</dbReference>
<feature type="domain" description="DUF6286" evidence="2">
    <location>
        <begin position="68"/>
        <end position="171"/>
    </location>
</feature>
<dbReference type="Pfam" id="PF19803">
    <property type="entry name" value="DUF6286"/>
    <property type="match status" value="1"/>
</dbReference>
<sequence length="178" mass="18798">MKRRPRRSAPAVLTAAVLLVVCALVATVAIQTILGETPLITYRAAADALHSTRWADLVPLVAGGTAAVVGLVLLLASVLPGRPTVVPLRDEETTFDSGASRRSYRSTLRTAASDVDGVNAATLSLGRRKVAAVVRTDRTTTDGLADAVRVSLDQRLDQIAPEARPELKVKIKAARSDP</sequence>
<dbReference type="EMBL" id="JANYMP010000007">
    <property type="protein sequence ID" value="MCS7478518.1"/>
    <property type="molecule type" value="Genomic_DNA"/>
</dbReference>
<organism evidence="3 4">
    <name type="scientific">Umezawaea endophytica</name>
    <dbReference type="NCBI Taxonomy" id="1654476"/>
    <lineage>
        <taxon>Bacteria</taxon>
        <taxon>Bacillati</taxon>
        <taxon>Actinomycetota</taxon>
        <taxon>Actinomycetes</taxon>
        <taxon>Pseudonocardiales</taxon>
        <taxon>Pseudonocardiaceae</taxon>
        <taxon>Umezawaea</taxon>
    </lineage>
</organism>
<evidence type="ECO:0000256" key="1">
    <source>
        <dbReference type="SAM" id="Phobius"/>
    </source>
</evidence>